<dbReference type="Proteomes" id="UP001328107">
    <property type="component" value="Unassembled WGS sequence"/>
</dbReference>
<comment type="caution">
    <text evidence="4">The sequence shown here is derived from an EMBL/GenBank/DDBJ whole genome shotgun (WGS) entry which is preliminary data.</text>
</comment>
<evidence type="ECO:0000256" key="2">
    <source>
        <dbReference type="RuleBase" id="RU367113"/>
    </source>
</evidence>
<dbReference type="GO" id="GO:0004518">
    <property type="term" value="F:nuclease activity"/>
    <property type="evidence" value="ECO:0007669"/>
    <property type="project" value="UniProtKB-KW"/>
</dbReference>
<dbReference type="EMBL" id="BTRK01000006">
    <property type="protein sequence ID" value="GMR57613.1"/>
    <property type="molecule type" value="Genomic_DNA"/>
</dbReference>
<comment type="subcellular location">
    <subcellularLocation>
        <location evidence="2">Nucleus</location>
    </subcellularLocation>
</comment>
<evidence type="ECO:0000313" key="4">
    <source>
        <dbReference type="EMBL" id="GMR57613.1"/>
    </source>
</evidence>
<comment type="cofactor">
    <cofactor evidence="2">
        <name>a divalent metal cation</name>
        <dbReference type="ChEBI" id="CHEBI:60240"/>
    </cofactor>
</comment>
<dbReference type="GO" id="GO:0046872">
    <property type="term" value="F:metal ion binding"/>
    <property type="evidence" value="ECO:0007669"/>
    <property type="project" value="UniProtKB-KW"/>
</dbReference>
<keyword evidence="2" id="KW-0539">Nucleus</keyword>
<feature type="domain" description="RAI1-like" evidence="3">
    <location>
        <begin position="18"/>
        <end position="346"/>
    </location>
</feature>
<proteinExistence type="inferred from homology"/>
<evidence type="ECO:0000313" key="5">
    <source>
        <dbReference type="Proteomes" id="UP001328107"/>
    </source>
</evidence>
<keyword evidence="2" id="KW-0540">Nuclease</keyword>
<comment type="similarity">
    <text evidence="1 2">Belongs to the DXO/Dom3Z family.</text>
</comment>
<reference evidence="5" key="1">
    <citation type="submission" date="2022-10" db="EMBL/GenBank/DDBJ databases">
        <title>Genome assembly of Pristionchus species.</title>
        <authorList>
            <person name="Yoshida K."/>
            <person name="Sommer R.J."/>
        </authorList>
    </citation>
    <scope>NUCLEOTIDE SEQUENCE [LARGE SCALE GENOMIC DNA]</scope>
    <source>
        <strain evidence="5">RS5460</strain>
    </source>
</reference>
<accession>A0AAN5I9F7</accession>
<dbReference type="AlphaFoldDB" id="A0AAN5I9F7"/>
<dbReference type="PANTHER" id="PTHR12395">
    <property type="entry name" value="DOM-3 RELATED"/>
    <property type="match status" value="1"/>
</dbReference>
<dbReference type="GO" id="GO:0005634">
    <property type="term" value="C:nucleus"/>
    <property type="evidence" value="ECO:0007669"/>
    <property type="project" value="UniProtKB-SubCell"/>
</dbReference>
<dbReference type="GO" id="GO:0000956">
    <property type="term" value="P:nuclear-transcribed mRNA catabolic process"/>
    <property type="evidence" value="ECO:0007669"/>
    <property type="project" value="TreeGrafter"/>
</dbReference>
<comment type="function">
    <text evidence="2">Decapping enzyme for NAD-capped RNAs: specifically hydrolyzes the nicotinamide adenine dinucleotide (NAD) cap from a subset of RNAs by removing the entire NAD moiety from the 5'-end of an NAD-capped RNA.</text>
</comment>
<dbReference type="GO" id="GO:0110155">
    <property type="term" value="P:NAD-cap decapping"/>
    <property type="evidence" value="ECO:0007669"/>
    <property type="project" value="TreeGrafter"/>
</dbReference>
<dbReference type="InterPro" id="IPR013961">
    <property type="entry name" value="RAI1"/>
</dbReference>
<gene>
    <name evidence="4" type="ORF">PMAYCL1PPCAC_27808</name>
</gene>
<dbReference type="GO" id="GO:0005829">
    <property type="term" value="C:cytosol"/>
    <property type="evidence" value="ECO:0007669"/>
    <property type="project" value="TreeGrafter"/>
</dbReference>
<name>A0AAN5I9F7_9BILA</name>
<evidence type="ECO:0000256" key="1">
    <source>
        <dbReference type="ARBA" id="ARBA00006562"/>
    </source>
</evidence>
<dbReference type="GO" id="GO:0003723">
    <property type="term" value="F:RNA binding"/>
    <property type="evidence" value="ECO:0007669"/>
    <property type="project" value="UniProtKB-KW"/>
</dbReference>
<keyword evidence="2" id="KW-0378">Hydrolase</keyword>
<protein>
    <recommendedName>
        <fullName evidence="2">Decapping nuclease</fullName>
        <ecNumber evidence="2">3.6.1.-</ecNumber>
    </recommendedName>
</protein>
<keyword evidence="2" id="KW-0694">RNA-binding</keyword>
<keyword evidence="2" id="KW-0547">Nucleotide-binding</keyword>
<keyword evidence="2" id="KW-0479">Metal-binding</keyword>
<feature type="non-terminal residue" evidence="4">
    <location>
        <position position="1"/>
    </location>
</feature>
<dbReference type="EC" id="3.6.1.-" evidence="2"/>
<organism evidence="4 5">
    <name type="scientific">Pristionchus mayeri</name>
    <dbReference type="NCBI Taxonomy" id="1317129"/>
    <lineage>
        <taxon>Eukaryota</taxon>
        <taxon>Metazoa</taxon>
        <taxon>Ecdysozoa</taxon>
        <taxon>Nematoda</taxon>
        <taxon>Chromadorea</taxon>
        <taxon>Rhabditida</taxon>
        <taxon>Rhabditina</taxon>
        <taxon>Diplogasteromorpha</taxon>
        <taxon>Diplogasteroidea</taxon>
        <taxon>Neodiplogasteridae</taxon>
        <taxon>Pristionchus</taxon>
    </lineage>
</organism>
<dbReference type="InterPro" id="IPR039039">
    <property type="entry name" value="RAI1-like_fam"/>
</dbReference>
<dbReference type="GO" id="GO:0000166">
    <property type="term" value="F:nucleotide binding"/>
    <property type="evidence" value="ECO:0007669"/>
    <property type="project" value="UniProtKB-KW"/>
</dbReference>
<dbReference type="Pfam" id="PF08652">
    <property type="entry name" value="RAI1"/>
    <property type="match status" value="1"/>
</dbReference>
<dbReference type="PANTHER" id="PTHR12395:SF9">
    <property type="entry name" value="DECAPPING AND EXORIBONUCLEASE PROTEIN"/>
    <property type="match status" value="1"/>
</dbReference>
<sequence length="355" mass="40865">NILTRPDIYDQKFPFFARPETISEYAVTSNRQVVLGRAKAKYLCPYEENGKTNFDLNKGRDTFIDKDVSSEKLDVLLRWACAQSEEGGARPKKIFHEADVVCWRGALTRIGATPFADRDSWRFIAQRVDDVIYICEYPTEENEARKAAMTDRDRMMTYWGFKFEQYMTTDELGGEPDTASPVDCREEFAVICKTRIEVPGGRGRCLKLLYGAEVDAIDGNGTLVEMKTQRKALEGGFWKFKSIKWWLQSFLIGLEKITVGYRDDEGIVERVGSVRLSELSQRSQGIWKGNVCFNFIATVLTMVEQRLPHGSPDYGSCHVKYDPVSKKVYVEEAKEEETQFLNDEFRKHFKLPERL</sequence>
<dbReference type="GO" id="GO:0034353">
    <property type="term" value="F:mRNA 5'-diphosphatase activity"/>
    <property type="evidence" value="ECO:0007669"/>
    <property type="project" value="TreeGrafter"/>
</dbReference>
<evidence type="ECO:0000259" key="3">
    <source>
        <dbReference type="Pfam" id="PF08652"/>
    </source>
</evidence>
<keyword evidence="5" id="KW-1185">Reference proteome</keyword>